<dbReference type="AlphaFoldDB" id="A0A1I0FXW9"/>
<dbReference type="InterPro" id="IPR004291">
    <property type="entry name" value="Transposase_IS66_central"/>
</dbReference>
<dbReference type="Pfam" id="PF03050">
    <property type="entry name" value="DDE_Tnp_IS66"/>
    <property type="match status" value="1"/>
</dbReference>
<evidence type="ECO:0000313" key="3">
    <source>
        <dbReference type="Proteomes" id="UP000242642"/>
    </source>
</evidence>
<dbReference type="EMBL" id="FOHV01000052">
    <property type="protein sequence ID" value="SET63116.1"/>
    <property type="molecule type" value="Genomic_DNA"/>
</dbReference>
<evidence type="ECO:0000313" key="2">
    <source>
        <dbReference type="EMBL" id="SET63116.1"/>
    </source>
</evidence>
<gene>
    <name evidence="2" type="ORF">SAMN02583745_02926</name>
</gene>
<reference evidence="2" key="1">
    <citation type="submission" date="2016-10" db="EMBL/GenBank/DDBJ databases">
        <authorList>
            <person name="de Groot N.N."/>
        </authorList>
    </citation>
    <scope>NUCLEOTIDE SEQUENCE [LARGE SCALE GENOMIC DNA]</scope>
    <source>
        <strain evidence="2">DSM 18579</strain>
    </source>
</reference>
<evidence type="ECO:0000259" key="1">
    <source>
        <dbReference type="Pfam" id="PF03050"/>
    </source>
</evidence>
<protein>
    <submittedName>
        <fullName evidence="2">Transposase IS66 family protein</fullName>
    </submittedName>
</protein>
<dbReference type="STRING" id="1123402.SAMN02583745_02926"/>
<name>A0A1I0FXW9_9GAMM</name>
<feature type="non-terminal residue" evidence="2">
    <location>
        <position position="1"/>
    </location>
</feature>
<dbReference type="Proteomes" id="UP000242642">
    <property type="component" value="Unassembled WGS sequence"/>
</dbReference>
<organism evidence="2 3">
    <name type="scientific">Thorsellia anophelis DSM 18579</name>
    <dbReference type="NCBI Taxonomy" id="1123402"/>
    <lineage>
        <taxon>Bacteria</taxon>
        <taxon>Pseudomonadati</taxon>
        <taxon>Pseudomonadota</taxon>
        <taxon>Gammaproteobacteria</taxon>
        <taxon>Enterobacterales</taxon>
        <taxon>Thorselliaceae</taxon>
        <taxon>Thorsellia</taxon>
    </lineage>
</organism>
<proteinExistence type="predicted"/>
<feature type="domain" description="Transposase IS66 central" evidence="1">
    <location>
        <begin position="2"/>
        <end position="47"/>
    </location>
</feature>
<sequence length="54" mass="6160">INQWEYLTAYTQNGDWPIDNNPVEREIRPMAVGGYNWMFSDTPKGADTSALILV</sequence>
<keyword evidence="3" id="KW-1185">Reference proteome</keyword>
<accession>A0A1I0FXW9</accession>